<dbReference type="InterPro" id="IPR003615">
    <property type="entry name" value="HNH_nuc"/>
</dbReference>
<keyword evidence="2" id="KW-0255">Endonuclease</keyword>
<dbReference type="Proteomes" id="UP000230189">
    <property type="component" value="Segment"/>
</dbReference>
<sequence length="154" mass="17094">MKCSVTSTQGVQCKNDVNVAGAICTTHRDRLVRWGHVGKDTPIRNYTTRTETAEPKRLTGSTEEEKFFSRVVKGPKCWIWDGGTQKTTGYGQLRFNDAVSTAHRVAWTIAFGEIPKGIKVRQTCGDRLCVRLAHLEAVFTDGSPFYTGEELLAA</sequence>
<protein>
    <submittedName>
        <fullName evidence="2">HNH endonuclease</fullName>
    </submittedName>
</protein>
<evidence type="ECO:0000313" key="2">
    <source>
        <dbReference type="EMBL" id="AKY03446.1"/>
    </source>
</evidence>
<keyword evidence="2" id="KW-0540">Nuclease</keyword>
<evidence type="ECO:0000259" key="1">
    <source>
        <dbReference type="Pfam" id="PF13392"/>
    </source>
</evidence>
<feature type="domain" description="HNH nuclease" evidence="1">
    <location>
        <begin position="102"/>
        <end position="138"/>
    </location>
</feature>
<keyword evidence="2" id="KW-0378">Hydrolase</keyword>
<keyword evidence="3" id="KW-1185">Reference proteome</keyword>
<evidence type="ECO:0000313" key="3">
    <source>
        <dbReference type="Proteomes" id="UP000230189"/>
    </source>
</evidence>
<organism evidence="2 3">
    <name type="scientific">Streptomyces phage Aaronocolus</name>
    <dbReference type="NCBI Taxonomy" id="1690426"/>
    <lineage>
        <taxon>Viruses</taxon>
        <taxon>Duplodnaviria</taxon>
        <taxon>Heunggongvirae</taxon>
        <taxon>Uroviricota</taxon>
        <taxon>Caudoviricetes</taxon>
        <taxon>Arquatrovirinae</taxon>
        <taxon>Likavirus</taxon>
        <taxon>Likavirus aaronocolus</taxon>
    </lineage>
</organism>
<dbReference type="Pfam" id="PF13392">
    <property type="entry name" value="HNH_3"/>
    <property type="match status" value="1"/>
</dbReference>
<dbReference type="EMBL" id="KT124227">
    <property type="protein sequence ID" value="AKY03446.1"/>
    <property type="molecule type" value="Genomic_DNA"/>
</dbReference>
<accession>A0A0K1Y8M2</accession>
<dbReference type="SUPFAM" id="SSF54060">
    <property type="entry name" value="His-Me finger endonucleases"/>
    <property type="match status" value="1"/>
</dbReference>
<proteinExistence type="predicted"/>
<dbReference type="InterPro" id="IPR044925">
    <property type="entry name" value="His-Me_finger_sf"/>
</dbReference>
<reference evidence="2 3" key="1">
    <citation type="submission" date="2015-06" db="EMBL/GenBank/DDBJ databases">
        <authorList>
            <person name="Bond A.M."/>
            <person name="Lara A."/>
            <person name="Barnett S.E."/>
            <person name="Bhuiyan S."/>
            <person name="Layton S.R."/>
            <person name="Donegan-Quick R."/>
            <person name="Benjamin R.C."/>
            <person name="Hughes L.E."/>
            <person name="Bradley K.W."/>
            <person name="Asai D.J."/>
            <person name="Bowman C.A."/>
            <person name="Russell D.A."/>
            <person name="Pope W.H."/>
            <person name="Jacobs-Sera D."/>
            <person name="Hendrix R.W."/>
            <person name="Hatfull G.F."/>
        </authorList>
    </citation>
    <scope>NUCLEOTIDE SEQUENCE [LARGE SCALE GENOMIC DNA]</scope>
</reference>
<dbReference type="GO" id="GO:0004519">
    <property type="term" value="F:endonuclease activity"/>
    <property type="evidence" value="ECO:0007669"/>
    <property type="project" value="UniProtKB-KW"/>
</dbReference>
<gene>
    <name evidence="2" type="ORF">SEA_AARONOCOLUS_64</name>
</gene>
<name>A0A0K1Y8M2_9CAUD</name>